<keyword evidence="3" id="KW-1185">Reference proteome</keyword>
<evidence type="ECO:0000313" key="2">
    <source>
        <dbReference type="EMBL" id="MFD2186165.1"/>
    </source>
</evidence>
<dbReference type="InterPro" id="IPR007712">
    <property type="entry name" value="RelE/ParE_toxin"/>
</dbReference>
<dbReference type="Pfam" id="PF05016">
    <property type="entry name" value="ParE_toxin"/>
    <property type="match status" value="1"/>
</dbReference>
<dbReference type="InterPro" id="IPR035093">
    <property type="entry name" value="RelE/ParE_toxin_dom_sf"/>
</dbReference>
<gene>
    <name evidence="2" type="ORF">ACFSJT_05130</name>
</gene>
<dbReference type="Proteomes" id="UP001597344">
    <property type="component" value="Unassembled WGS sequence"/>
</dbReference>
<name>A0ABW5AVH4_9FLAO</name>
<evidence type="ECO:0000256" key="1">
    <source>
        <dbReference type="ARBA" id="ARBA00022649"/>
    </source>
</evidence>
<organism evidence="2 3">
    <name type="scientific">Aquimarina celericrescens</name>
    <dbReference type="NCBI Taxonomy" id="1964542"/>
    <lineage>
        <taxon>Bacteria</taxon>
        <taxon>Pseudomonadati</taxon>
        <taxon>Bacteroidota</taxon>
        <taxon>Flavobacteriia</taxon>
        <taxon>Flavobacteriales</taxon>
        <taxon>Flavobacteriaceae</taxon>
        <taxon>Aquimarina</taxon>
    </lineage>
</organism>
<evidence type="ECO:0000313" key="3">
    <source>
        <dbReference type="Proteomes" id="UP001597344"/>
    </source>
</evidence>
<reference evidence="3" key="1">
    <citation type="journal article" date="2019" name="Int. J. Syst. Evol. Microbiol.">
        <title>The Global Catalogue of Microorganisms (GCM) 10K type strain sequencing project: providing services to taxonomists for standard genome sequencing and annotation.</title>
        <authorList>
            <consortium name="The Broad Institute Genomics Platform"/>
            <consortium name="The Broad Institute Genome Sequencing Center for Infectious Disease"/>
            <person name="Wu L."/>
            <person name="Ma J."/>
        </authorList>
    </citation>
    <scope>NUCLEOTIDE SEQUENCE [LARGE SCALE GENOMIC DNA]</scope>
    <source>
        <strain evidence="3">DT92</strain>
    </source>
</reference>
<dbReference type="Gene3D" id="3.30.2310.20">
    <property type="entry name" value="RelE-like"/>
    <property type="match status" value="1"/>
</dbReference>
<dbReference type="EMBL" id="JBHUHY010000003">
    <property type="protein sequence ID" value="MFD2186165.1"/>
    <property type="molecule type" value="Genomic_DNA"/>
</dbReference>
<protein>
    <submittedName>
        <fullName evidence="2">Type II toxin-antitoxin system RelE/ParE family toxin</fullName>
    </submittedName>
</protein>
<accession>A0ABW5AVH4</accession>
<sequence length="92" mass="10789">MGYKLIIKPGAELDIADALDWYAENTELSLDLLTEIDEVLSRIETDPDNFQKRYKDIRIVFTDRFRYGVHYTVEDKTVYVHAVLHTSRKPRG</sequence>
<comment type="caution">
    <text evidence="2">The sequence shown here is derived from an EMBL/GenBank/DDBJ whole genome shotgun (WGS) entry which is preliminary data.</text>
</comment>
<keyword evidence="1" id="KW-1277">Toxin-antitoxin system</keyword>
<dbReference type="RefSeq" id="WP_378319145.1">
    <property type="nucleotide sequence ID" value="NZ_JBHUHY010000003.1"/>
</dbReference>
<proteinExistence type="predicted"/>